<dbReference type="Gene3D" id="3.20.10.10">
    <property type="entry name" value="D-amino Acid Aminotransferase, subunit A, domain 2"/>
    <property type="match status" value="1"/>
</dbReference>
<dbReference type="Gene3D" id="3.30.470.10">
    <property type="match status" value="1"/>
</dbReference>
<dbReference type="Proteomes" id="UP001168167">
    <property type="component" value="Unassembled WGS sequence"/>
</dbReference>
<dbReference type="Pfam" id="PF01063">
    <property type="entry name" value="Aminotran_4"/>
    <property type="match status" value="1"/>
</dbReference>
<organism evidence="2 3">
    <name type="scientific">Candidatus Doriopsillibacter californiensis</name>
    <dbReference type="NCBI Taxonomy" id="2970740"/>
    <lineage>
        <taxon>Bacteria</taxon>
        <taxon>Pseudomonadati</taxon>
        <taxon>Pseudomonadota</taxon>
        <taxon>Gammaproteobacteria</taxon>
        <taxon>Candidatus Tethybacterales</taxon>
        <taxon>Candidatus Persebacteraceae</taxon>
        <taxon>Candidatus Doriopsillibacter</taxon>
    </lineage>
</organism>
<dbReference type="Gene3D" id="3.60.120.10">
    <property type="entry name" value="Anthranilate synthase"/>
    <property type="match status" value="1"/>
</dbReference>
<evidence type="ECO:0000313" key="2">
    <source>
        <dbReference type="EMBL" id="MDM5147203.1"/>
    </source>
</evidence>
<comment type="caution">
    <text evidence="2">The sequence shown here is derived from an EMBL/GenBank/DDBJ whole genome shotgun (WGS) entry which is preliminary data.</text>
</comment>
<dbReference type="InterPro" id="IPR043131">
    <property type="entry name" value="BCAT-like_N"/>
</dbReference>
<gene>
    <name evidence="2" type="ORF">NQX30_02270</name>
</gene>
<dbReference type="InterPro" id="IPR043132">
    <property type="entry name" value="BCAT-like_C"/>
</dbReference>
<evidence type="ECO:0000259" key="1">
    <source>
        <dbReference type="Pfam" id="PF00425"/>
    </source>
</evidence>
<proteinExistence type="predicted"/>
<dbReference type="Pfam" id="PF00425">
    <property type="entry name" value="Chorismate_bind"/>
    <property type="match status" value="1"/>
</dbReference>
<dbReference type="SUPFAM" id="SSF56322">
    <property type="entry name" value="ADC synthase"/>
    <property type="match status" value="1"/>
</dbReference>
<sequence length="568" mass="62010">MRPFPYVIVPSPSGGWLRFAVPRQVLVATCLDEVTDVIAAADSETKSGAYVAGFVTYEAAPAFDAAQTVHASWSLLPLAWFAVYDAPPEPVSAPLASAHLTGRWKAAINRANYETAIGTIKQRIAAGDVYQTNFTYPLRASFVGSPLSLFAMLSTRQLSAWAFYVETDDWAVCSVSPECFFEKQGNTLISKPMKGTRRNFPGEAVRLAASAKDRAENLMIVDMLRNDMSRLPDARRVRVEALLAVEEYPTVLQMTSTIACQTQSGLHDIFNALFPCASITGAPKISAMHLIRQLEKIPRGLYCGACGWAGGNQARFNVGIRTAVVDKRAELVHYGVGSGVVADSSPSGEWRECRLKAAILVPKQKPHLIETMRADINGVVLWSHHLARLAASSRYFGFRFNRVAATQLVEAHCKTLSVPVCLRLTLSPDGELVLEQRVFPATISEVRACLSSYTVRVDDGLLRHKTTQREVYDSALTAARADGFDDAVLQNEKGEITETCIANIAVHISGEWLTPPVRCGLLPGVQRAALLAAGKLREAVITQDELCRADAVQRFNAVRGVENMRVAC</sequence>
<dbReference type="InterPro" id="IPR001544">
    <property type="entry name" value="Aminotrans_IV"/>
</dbReference>
<evidence type="ECO:0000313" key="3">
    <source>
        <dbReference type="Proteomes" id="UP001168167"/>
    </source>
</evidence>
<dbReference type="PANTHER" id="PTHR11236">
    <property type="entry name" value="AMINOBENZOATE/ANTHRANILATE SYNTHASE"/>
    <property type="match status" value="1"/>
</dbReference>
<dbReference type="InterPro" id="IPR015890">
    <property type="entry name" value="Chorismate_C"/>
</dbReference>
<protein>
    <submittedName>
        <fullName evidence="2">Chorismate-binding protein</fullName>
    </submittedName>
</protein>
<dbReference type="SUPFAM" id="SSF56752">
    <property type="entry name" value="D-aminoacid aminotransferase-like PLP-dependent enzymes"/>
    <property type="match status" value="1"/>
</dbReference>
<dbReference type="InterPro" id="IPR005801">
    <property type="entry name" value="ADC_synthase"/>
</dbReference>
<reference evidence="2" key="1">
    <citation type="submission" date="2022-08" db="EMBL/GenBank/DDBJ databases">
        <authorList>
            <person name="Dzunkova M."/>
            <person name="La Clair J."/>
            <person name="Tyml T."/>
            <person name="Doud D."/>
            <person name="Schulz F."/>
            <person name="Piquer S."/>
            <person name="Porcel Sanchis D."/>
            <person name="Osborn A."/>
            <person name="Robinson D."/>
            <person name="Louie K.B."/>
            <person name="Bowen B.P."/>
            <person name="Bowers R."/>
            <person name="Lee J."/>
            <person name="Arnau Llombart V."/>
            <person name="Diaz Villanueva W."/>
            <person name="Gosliner T."/>
            <person name="Northen T."/>
            <person name="Cheng J.-F."/>
            <person name="Burkart M.D."/>
            <person name="Woyke T."/>
        </authorList>
    </citation>
    <scope>NUCLEOTIDE SEQUENCE</scope>
    <source>
        <strain evidence="2">Df01</strain>
    </source>
</reference>
<name>A0ABT7QKG6_9GAMM</name>
<keyword evidence="3" id="KW-1185">Reference proteome</keyword>
<accession>A0ABT7QKG6</accession>
<feature type="domain" description="Chorismate-utilising enzyme C-terminal" evidence="1">
    <location>
        <begin position="110"/>
        <end position="356"/>
    </location>
</feature>
<dbReference type="InterPro" id="IPR036038">
    <property type="entry name" value="Aminotransferase-like"/>
</dbReference>
<dbReference type="PRINTS" id="PR00095">
    <property type="entry name" value="ANTSNTHASEI"/>
</dbReference>
<reference evidence="2" key="2">
    <citation type="journal article" date="2023" name="Microbiome">
        <title>Synthase-selected sorting approach identifies a beta-lactone synthase in a nudibranch symbiotic bacterium.</title>
        <authorList>
            <person name="Dzunkova M."/>
            <person name="La Clair J.J."/>
            <person name="Tyml T."/>
            <person name="Doud D."/>
            <person name="Schulz F."/>
            <person name="Piquer-Esteban S."/>
            <person name="Porcel Sanchis D."/>
            <person name="Osborn A."/>
            <person name="Robinson D."/>
            <person name="Louie K.B."/>
            <person name="Bowen B.P."/>
            <person name="Bowers R.M."/>
            <person name="Lee J."/>
            <person name="Arnau V."/>
            <person name="Diaz-Villanueva W."/>
            <person name="Stepanauskas R."/>
            <person name="Gosliner T."/>
            <person name="Date S.V."/>
            <person name="Northen T.R."/>
            <person name="Cheng J.F."/>
            <person name="Burkart M.D."/>
            <person name="Woyke T."/>
        </authorList>
    </citation>
    <scope>NUCLEOTIDE SEQUENCE</scope>
    <source>
        <strain evidence="2">Df01</strain>
    </source>
</reference>
<dbReference type="InterPro" id="IPR019999">
    <property type="entry name" value="Anth_synth_I-like"/>
</dbReference>
<dbReference type="PANTHER" id="PTHR11236:SF50">
    <property type="entry name" value="AMINODEOXYCHORISMATE SYNTHASE COMPONENT 1"/>
    <property type="match status" value="1"/>
</dbReference>
<dbReference type="EMBL" id="JANQAO010000001">
    <property type="protein sequence ID" value="MDM5147203.1"/>
    <property type="molecule type" value="Genomic_DNA"/>
</dbReference>